<dbReference type="PRINTS" id="PR00452">
    <property type="entry name" value="SH3DOMAIN"/>
</dbReference>
<dbReference type="SUPFAM" id="SSF50044">
    <property type="entry name" value="SH3-domain"/>
    <property type="match status" value="1"/>
</dbReference>
<dbReference type="Pfam" id="PF07815">
    <property type="entry name" value="Abi_HHR"/>
    <property type="match status" value="1"/>
</dbReference>
<comment type="subcellular location">
    <subcellularLocation>
        <location evidence="2">Cell projection</location>
        <location evidence="2">Filopodium</location>
    </subcellularLocation>
    <subcellularLocation>
        <location evidence="3">Cell projection</location>
        <location evidence="3">Lamellipodium</location>
    </subcellularLocation>
    <subcellularLocation>
        <location evidence="1">Cytoplasm</location>
        <location evidence="1">Cytoskeleton</location>
    </subcellularLocation>
</comment>
<dbReference type="InterPro" id="IPR001452">
    <property type="entry name" value="SH3_domain"/>
</dbReference>
<feature type="compositionally biased region" description="Pro residues" evidence="12">
    <location>
        <begin position="342"/>
        <end position="351"/>
    </location>
</feature>
<feature type="region of interest" description="Disordered" evidence="12">
    <location>
        <begin position="156"/>
        <end position="185"/>
    </location>
</feature>
<dbReference type="PANTHER" id="PTHR10460">
    <property type="entry name" value="ABL INTERACTOR FAMILY MEMBER"/>
    <property type="match status" value="1"/>
</dbReference>
<dbReference type="InterPro" id="IPR012849">
    <property type="entry name" value="Abl-interactor_HHR_dom"/>
</dbReference>
<dbReference type="PANTHER" id="PTHR10460:SF0">
    <property type="entry name" value="ABELSON INTERACTING PROTEIN, ISOFORM D"/>
    <property type="match status" value="1"/>
</dbReference>
<dbReference type="GO" id="GO:0017124">
    <property type="term" value="F:SH3 domain binding"/>
    <property type="evidence" value="ECO:0007669"/>
    <property type="project" value="TreeGrafter"/>
</dbReference>
<feature type="compositionally biased region" description="Pro residues" evidence="12">
    <location>
        <begin position="247"/>
        <end position="258"/>
    </location>
</feature>
<organism evidence="15 16">
    <name type="scientific">Clytia hemisphaerica</name>
    <dbReference type="NCBI Taxonomy" id="252671"/>
    <lineage>
        <taxon>Eukaryota</taxon>
        <taxon>Metazoa</taxon>
        <taxon>Cnidaria</taxon>
        <taxon>Hydrozoa</taxon>
        <taxon>Hydroidolina</taxon>
        <taxon>Leptothecata</taxon>
        <taxon>Obeliida</taxon>
        <taxon>Clytiidae</taxon>
        <taxon>Clytia</taxon>
    </lineage>
</organism>
<feature type="domain" description="SH3" evidence="13">
    <location>
        <begin position="352"/>
        <end position="410"/>
    </location>
</feature>
<feature type="compositionally biased region" description="Polar residues" evidence="12">
    <location>
        <begin position="206"/>
        <end position="223"/>
    </location>
</feature>
<feature type="compositionally biased region" description="Low complexity" evidence="12">
    <location>
        <begin position="332"/>
        <end position="341"/>
    </location>
</feature>
<dbReference type="Proteomes" id="UP000594262">
    <property type="component" value="Unplaced"/>
</dbReference>
<evidence type="ECO:0000256" key="4">
    <source>
        <dbReference type="ARBA" id="ARBA00010020"/>
    </source>
</evidence>
<evidence type="ECO:0000256" key="8">
    <source>
        <dbReference type="ARBA" id="ARBA00023054"/>
    </source>
</evidence>
<evidence type="ECO:0000256" key="3">
    <source>
        <dbReference type="ARBA" id="ARBA00004510"/>
    </source>
</evidence>
<dbReference type="Gene3D" id="6.10.140.1620">
    <property type="match status" value="1"/>
</dbReference>
<keyword evidence="8" id="KW-0175">Coiled coil</keyword>
<feature type="domain" description="T-SNARE coiled-coil homology" evidence="14">
    <location>
        <begin position="50"/>
        <end position="112"/>
    </location>
</feature>
<evidence type="ECO:0000256" key="6">
    <source>
        <dbReference type="ARBA" id="ARBA00022490"/>
    </source>
</evidence>
<reference evidence="15" key="1">
    <citation type="submission" date="2021-01" db="UniProtKB">
        <authorList>
            <consortium name="EnsemblMetazoa"/>
        </authorList>
    </citation>
    <scope>IDENTIFICATION</scope>
</reference>
<keyword evidence="5 11" id="KW-0728">SH3 domain</keyword>
<dbReference type="Gene3D" id="2.30.30.40">
    <property type="entry name" value="SH3 Domains"/>
    <property type="match status" value="1"/>
</dbReference>
<dbReference type="PROSITE" id="PS50002">
    <property type="entry name" value="SH3"/>
    <property type="match status" value="1"/>
</dbReference>
<keyword evidence="7" id="KW-0597">Phosphoprotein</keyword>
<evidence type="ECO:0000256" key="11">
    <source>
        <dbReference type="PROSITE-ProRule" id="PRU00192"/>
    </source>
</evidence>
<evidence type="ECO:0000259" key="13">
    <source>
        <dbReference type="PROSITE" id="PS50002"/>
    </source>
</evidence>
<evidence type="ECO:0000313" key="15">
    <source>
        <dbReference type="EnsemblMetazoa" id="CLYHEMP022012.1"/>
    </source>
</evidence>
<comment type="similarity">
    <text evidence="4">Belongs to the ABI family.</text>
</comment>
<feature type="compositionally biased region" description="Low complexity" evidence="12">
    <location>
        <begin position="237"/>
        <end position="246"/>
    </location>
</feature>
<dbReference type="InterPro" id="IPR028457">
    <property type="entry name" value="ABI"/>
</dbReference>
<accession>A0A7M5XED3</accession>
<dbReference type="EnsemblMetazoa" id="CLYHEMT022012.1">
    <property type="protein sequence ID" value="CLYHEMP022012.1"/>
    <property type="gene ID" value="CLYHEMG022012"/>
</dbReference>
<dbReference type="InterPro" id="IPR036028">
    <property type="entry name" value="SH3-like_dom_sf"/>
</dbReference>
<dbReference type="InterPro" id="IPR000727">
    <property type="entry name" value="T_SNARE_dom"/>
</dbReference>
<evidence type="ECO:0000313" key="16">
    <source>
        <dbReference type="Proteomes" id="UP000594262"/>
    </source>
</evidence>
<proteinExistence type="inferred from homology"/>
<dbReference type="GO" id="GO:0030175">
    <property type="term" value="C:filopodium"/>
    <property type="evidence" value="ECO:0007669"/>
    <property type="project" value="UniProtKB-SubCell"/>
</dbReference>
<evidence type="ECO:0000259" key="14">
    <source>
        <dbReference type="PROSITE" id="PS50192"/>
    </source>
</evidence>
<evidence type="ECO:0008006" key="17">
    <source>
        <dbReference type="Google" id="ProtNLM"/>
    </source>
</evidence>
<keyword evidence="16" id="KW-1185">Reference proteome</keyword>
<dbReference type="GO" id="GO:0005856">
    <property type="term" value="C:cytoskeleton"/>
    <property type="evidence" value="ECO:0007669"/>
    <property type="project" value="UniProtKB-SubCell"/>
</dbReference>
<evidence type="ECO:0000256" key="12">
    <source>
        <dbReference type="SAM" id="MobiDB-lite"/>
    </source>
</evidence>
<evidence type="ECO:0000256" key="10">
    <source>
        <dbReference type="ARBA" id="ARBA00023273"/>
    </source>
</evidence>
<dbReference type="AlphaFoldDB" id="A0A7M5XED3"/>
<dbReference type="GO" id="GO:0030027">
    <property type="term" value="C:lamellipodium"/>
    <property type="evidence" value="ECO:0007669"/>
    <property type="project" value="UniProtKB-SubCell"/>
</dbReference>
<evidence type="ECO:0000256" key="5">
    <source>
        <dbReference type="ARBA" id="ARBA00022443"/>
    </source>
</evidence>
<feature type="compositionally biased region" description="Low complexity" evidence="12">
    <location>
        <begin position="174"/>
        <end position="185"/>
    </location>
</feature>
<feature type="region of interest" description="Disordered" evidence="12">
    <location>
        <begin position="197"/>
        <end position="353"/>
    </location>
</feature>
<feature type="compositionally biased region" description="Pro residues" evidence="12">
    <location>
        <begin position="270"/>
        <end position="287"/>
    </location>
</feature>
<evidence type="ECO:0000256" key="7">
    <source>
        <dbReference type="ARBA" id="ARBA00022553"/>
    </source>
</evidence>
<dbReference type="SMART" id="SM00326">
    <property type="entry name" value="SH3"/>
    <property type="match status" value="1"/>
</dbReference>
<dbReference type="OrthoDB" id="5971719at2759"/>
<sequence length="410" mass="44338">MADEMDAMLLSLLEKEIPEGRNALLDSHKNLSVLSNYCRENYANSPDKTKALEETKAYASQSLASVAYQIHSLAVNILQMMDQQAIQLNKMQSNANNIGLIVDIHKEKVARREIGVLTSSKNFSRSHKIVAPTQQEKPQRYKREEIDYGCLDHIGHGVKTDRGANEGYLQRRPSTSSSSGSVKGGVAASISSVHSSSQGSIKGLQHQASITSSNQKLRQQESISRPPIAPVAPPMAPIHKVASPRAPNNPAPPPPTAPVAPVGVPKHVPEPPSPSDNIPMPPPPPAFNLPTRDYEEDDTSQLPPPPPDLDDLYQIPPNNSLADLPPPPPELDSPTSPMGGAMPPPPPPPEVSGPAKVVAIFNYTKLRDDELELLEGDVITIIKENDDGWIEGVKDGIQGLFPGNYVTPYM</sequence>
<dbReference type="PRINTS" id="PR00499">
    <property type="entry name" value="P67PHOX"/>
</dbReference>
<dbReference type="GO" id="GO:0001764">
    <property type="term" value="P:neuron migration"/>
    <property type="evidence" value="ECO:0007669"/>
    <property type="project" value="TreeGrafter"/>
</dbReference>
<keyword evidence="9" id="KW-0206">Cytoskeleton</keyword>
<evidence type="ECO:0000256" key="9">
    <source>
        <dbReference type="ARBA" id="ARBA00023212"/>
    </source>
</evidence>
<feature type="compositionally biased region" description="Pro residues" evidence="12">
    <location>
        <begin position="227"/>
        <end position="236"/>
    </location>
</feature>
<evidence type="ECO:0000256" key="1">
    <source>
        <dbReference type="ARBA" id="ARBA00004245"/>
    </source>
</evidence>
<dbReference type="GO" id="GO:0035591">
    <property type="term" value="F:signaling adaptor activity"/>
    <property type="evidence" value="ECO:0007669"/>
    <property type="project" value="TreeGrafter"/>
</dbReference>
<name>A0A7M5XED3_9CNID</name>
<keyword evidence="6" id="KW-0963">Cytoplasm</keyword>
<dbReference type="Pfam" id="PF14604">
    <property type="entry name" value="SH3_9"/>
    <property type="match status" value="1"/>
</dbReference>
<dbReference type="GO" id="GO:0031209">
    <property type="term" value="C:SCAR complex"/>
    <property type="evidence" value="ECO:0007669"/>
    <property type="project" value="TreeGrafter"/>
</dbReference>
<dbReference type="PROSITE" id="PS50192">
    <property type="entry name" value="T_SNARE"/>
    <property type="match status" value="1"/>
</dbReference>
<evidence type="ECO:0000256" key="2">
    <source>
        <dbReference type="ARBA" id="ARBA00004486"/>
    </source>
</evidence>
<protein>
    <recommendedName>
        <fullName evidence="17">SH3 domain-containing protein</fullName>
    </recommendedName>
</protein>
<keyword evidence="10" id="KW-0966">Cell projection</keyword>